<comment type="cofactor">
    <cofactor evidence="10">
        <name>Zn(2+)</name>
        <dbReference type="ChEBI" id="CHEBI:29105"/>
    </cofactor>
</comment>
<dbReference type="Pfam" id="PF07504">
    <property type="entry name" value="FTP"/>
    <property type="match status" value="1"/>
</dbReference>
<dbReference type="InterPro" id="IPR023612">
    <property type="entry name" value="Peptidase_M4"/>
</dbReference>
<dbReference type="OrthoDB" id="5378341at2"/>
<keyword evidence="17" id="KW-1185">Reference proteome</keyword>
<dbReference type="EMBL" id="LN614830">
    <property type="protein sequence ID" value="CEG59484.1"/>
    <property type="molecule type" value="Genomic_DNA"/>
</dbReference>
<dbReference type="Gene3D" id="3.10.170.10">
    <property type="match status" value="1"/>
</dbReference>
<keyword evidence="5 10" id="KW-0378">Hydrolase</keyword>
<keyword evidence="2 10" id="KW-0645">Protease</keyword>
<dbReference type="PANTHER" id="PTHR33794">
    <property type="entry name" value="BACILLOLYSIN"/>
    <property type="match status" value="1"/>
</dbReference>
<dbReference type="Pfam" id="PF01447">
    <property type="entry name" value="Peptidase_M4"/>
    <property type="match status" value="1"/>
</dbReference>
<evidence type="ECO:0000256" key="3">
    <source>
        <dbReference type="ARBA" id="ARBA00022723"/>
    </source>
</evidence>
<dbReference type="InterPro" id="IPR011096">
    <property type="entry name" value="FTP_domain"/>
</dbReference>
<evidence type="ECO:0000259" key="12">
    <source>
        <dbReference type="Pfam" id="PF02868"/>
    </source>
</evidence>
<dbReference type="PATRIC" id="fig|451.8.peg.1087"/>
<dbReference type="EMBL" id="FMVN01000002">
    <property type="protein sequence ID" value="SCX91242.1"/>
    <property type="molecule type" value="Genomic_DNA"/>
</dbReference>
<evidence type="ECO:0000256" key="2">
    <source>
        <dbReference type="ARBA" id="ARBA00022670"/>
    </source>
</evidence>
<protein>
    <recommendedName>
        <fullName evidence="10">Neutral metalloproteinase</fullName>
        <ecNumber evidence="10">3.4.24.-</ecNumber>
    </recommendedName>
</protein>
<dbReference type="PRINTS" id="PR00730">
    <property type="entry name" value="THERMOLYSIN"/>
</dbReference>
<evidence type="ECO:0000256" key="9">
    <source>
        <dbReference type="PIRSR" id="PIRSR623612-1"/>
    </source>
</evidence>
<dbReference type="GO" id="GO:0006508">
    <property type="term" value="P:proteolysis"/>
    <property type="evidence" value="ECO:0007669"/>
    <property type="project" value="UniProtKB-KW"/>
</dbReference>
<feature type="signal peptide" evidence="10">
    <location>
        <begin position="1"/>
        <end position="19"/>
    </location>
</feature>
<evidence type="ECO:0000256" key="8">
    <source>
        <dbReference type="ARBA" id="ARBA00023145"/>
    </source>
</evidence>
<name>A0A098GAG9_LEGMI</name>
<dbReference type="PANTHER" id="PTHR33794:SF1">
    <property type="entry name" value="BACILLOLYSIN"/>
    <property type="match status" value="1"/>
</dbReference>
<dbReference type="STRING" id="451.B6N58_00540"/>
<dbReference type="GO" id="GO:0046872">
    <property type="term" value="F:metal ion binding"/>
    <property type="evidence" value="ECO:0007669"/>
    <property type="project" value="UniProtKB-UniRule"/>
</dbReference>
<evidence type="ECO:0000259" key="11">
    <source>
        <dbReference type="Pfam" id="PF01447"/>
    </source>
</evidence>
<evidence type="ECO:0000256" key="1">
    <source>
        <dbReference type="ARBA" id="ARBA00009388"/>
    </source>
</evidence>
<keyword evidence="3" id="KW-0479">Metal-binding</keyword>
<dbReference type="Proteomes" id="UP000032414">
    <property type="component" value="Chromosome I"/>
</dbReference>
<comment type="subcellular location">
    <subcellularLocation>
        <location evidence="10">Secreted</location>
    </subcellularLocation>
</comment>
<feature type="active site" evidence="9">
    <location>
        <position position="349"/>
    </location>
</feature>
<dbReference type="CDD" id="cd09597">
    <property type="entry name" value="M4_TLP"/>
    <property type="match status" value="1"/>
</dbReference>
<evidence type="ECO:0000313" key="17">
    <source>
        <dbReference type="Proteomes" id="UP000182998"/>
    </source>
</evidence>
<keyword evidence="10" id="KW-0964">Secreted</keyword>
<dbReference type="Gene3D" id="1.10.390.10">
    <property type="entry name" value="Neutral Protease Domain 2"/>
    <property type="match status" value="1"/>
</dbReference>
<keyword evidence="8" id="KW-0865">Zymogen</keyword>
<reference evidence="15 17" key="3">
    <citation type="submission" date="2016-10" db="EMBL/GenBank/DDBJ databases">
        <authorList>
            <person name="Varghese N."/>
            <person name="Submissions S."/>
        </authorList>
    </citation>
    <scope>NUCLEOTIDE SEQUENCE [LARGE SCALE GENOMIC DNA]</scope>
    <source>
        <strain evidence="15 17">ATCC 33218</strain>
    </source>
</reference>
<keyword evidence="6 10" id="KW-0862">Zinc</keyword>
<evidence type="ECO:0000313" key="14">
    <source>
        <dbReference type="EMBL" id="CEG59484.1"/>
    </source>
</evidence>
<feature type="chain" id="PRO_5009750668" description="Neutral metalloproteinase" evidence="10">
    <location>
        <begin position="20"/>
        <end position="554"/>
    </location>
</feature>
<dbReference type="SUPFAM" id="SSF55486">
    <property type="entry name" value="Metalloproteases ('zincins'), catalytic domain"/>
    <property type="match status" value="1"/>
</dbReference>
<keyword evidence="7 10" id="KW-0482">Metalloprotease</keyword>
<evidence type="ECO:0000259" key="13">
    <source>
        <dbReference type="Pfam" id="PF07504"/>
    </source>
</evidence>
<evidence type="ECO:0000313" key="16">
    <source>
        <dbReference type="Proteomes" id="UP000032414"/>
    </source>
</evidence>
<keyword evidence="4 10" id="KW-0732">Signal</keyword>
<feature type="active site" description="Proton donor" evidence="9">
    <location>
        <position position="478"/>
    </location>
</feature>
<dbReference type="InterPro" id="IPR013856">
    <property type="entry name" value="Peptidase_M4_domain"/>
</dbReference>
<comment type="similarity">
    <text evidence="1 10">Belongs to the peptidase M4 family.</text>
</comment>
<dbReference type="InterPro" id="IPR001570">
    <property type="entry name" value="Peptidase_M4_C_domain"/>
</dbReference>
<dbReference type="Gene3D" id="3.10.450.40">
    <property type="match status" value="1"/>
</dbReference>
<dbReference type="EC" id="3.4.24.-" evidence="10"/>
<reference evidence="16" key="2">
    <citation type="submission" date="2014-09" db="EMBL/GenBank/DDBJ databases">
        <authorList>
            <person name="Gomez-Valero L."/>
        </authorList>
    </citation>
    <scope>NUCLEOTIDE SEQUENCE [LARGE SCALE GENOMIC DNA]</scope>
    <source>
        <strain evidence="16">ATCC33218</strain>
    </source>
</reference>
<evidence type="ECO:0000256" key="5">
    <source>
        <dbReference type="ARBA" id="ARBA00022801"/>
    </source>
</evidence>
<feature type="domain" description="FTP" evidence="13">
    <location>
        <begin position="55"/>
        <end position="94"/>
    </location>
</feature>
<sequence length="554" mass="62356">MIKKIAYAALISLYSTSWAATYMNLHHAPFSKLKQFSFLHQTRMPTSSAANANELKPVSQTQQDKLVITRYQQLYKGIPIIGAQVTVSQNPNHRGLADNQVNGHLFDDIQLNTNPAFSPQRAIQLAKNHYFNQATLSDSPEEKSELQIRATKENQNQLQLTYFVSFKSMAKDKPEWPSFIIDAQTGAIINQWNNLQYYTDSGPGGNEKVHEYWYGQDDLPGLEVSQEDQTCVLDDDKVTLVNLKFEWDWPGFIRTPYRYPCNNNVEDFVNGAYSVGNDAYYFGHIIVDLYKNWYGLNALQDDKGNPQKLIMRVHFGSSFDNAFWDGETMSFGDGSFFYPLVSLDVAGHEVAHGFTQQHANLEYHDESGALNESFSDMAGQAARAYLLETVPKLYNKVHLTPNEVTWTIGETLIPPSLPITAVRFLDLPSLDGDSADCVDKKMARTQKSICAISYPELLAYAESKFSDSELDKQSFLVHTASGVFNRAFYLMAKQLGIKKAFHAMVVANTKYWTPTTDFSEGACGVTYAAKDLNLNPDVIETAFRKVGIDTTHCI</sequence>
<comment type="function">
    <text evidence="10">Extracellular zinc metalloprotease.</text>
</comment>
<reference evidence="14" key="1">
    <citation type="submission" date="2014-09" db="EMBL/GenBank/DDBJ databases">
        <authorList>
            <person name="GOMEZ-VALERO Laura"/>
        </authorList>
    </citation>
    <scope>NUCLEOTIDE SEQUENCE</scope>
    <source>
        <strain evidence="14">ATCC33218</strain>
    </source>
</reference>
<feature type="domain" description="Peptidase M4 C-terminal" evidence="12">
    <location>
        <begin position="359"/>
        <end position="548"/>
    </location>
</feature>
<feature type="domain" description="Peptidase M4" evidence="11">
    <location>
        <begin position="218"/>
        <end position="356"/>
    </location>
</feature>
<dbReference type="KEGG" id="tmc:LMI_0117"/>
<dbReference type="InterPro" id="IPR027268">
    <property type="entry name" value="Peptidase_M4/M1_CTD_sf"/>
</dbReference>
<dbReference type="Gene3D" id="3.10.450.490">
    <property type="match status" value="1"/>
</dbReference>
<evidence type="ECO:0000256" key="7">
    <source>
        <dbReference type="ARBA" id="ARBA00023049"/>
    </source>
</evidence>
<dbReference type="GO" id="GO:0004222">
    <property type="term" value="F:metalloendopeptidase activity"/>
    <property type="evidence" value="ECO:0007669"/>
    <property type="project" value="UniProtKB-UniRule"/>
</dbReference>
<dbReference type="AlphaFoldDB" id="A0A098GAG9"/>
<dbReference type="HOGENOM" id="CLU_008590_5_2_6"/>
<evidence type="ECO:0000256" key="10">
    <source>
        <dbReference type="RuleBase" id="RU366073"/>
    </source>
</evidence>
<accession>A0A098GAG9</accession>
<gene>
    <name evidence="14" type="ORF">LMI_0117</name>
    <name evidence="15" type="ORF">SAMN02982997_00352</name>
</gene>
<proteinExistence type="inferred from homology"/>
<evidence type="ECO:0000256" key="4">
    <source>
        <dbReference type="ARBA" id="ARBA00022729"/>
    </source>
</evidence>
<evidence type="ECO:0000313" key="15">
    <source>
        <dbReference type="EMBL" id="SCX91242.1"/>
    </source>
</evidence>
<dbReference type="RefSeq" id="WP_045098061.1">
    <property type="nucleotide sequence ID" value="NZ_CP020614.1"/>
</dbReference>
<organism evidence="14 16">
    <name type="scientific">Legionella micdadei</name>
    <name type="common">Tatlockia micdadei</name>
    <dbReference type="NCBI Taxonomy" id="451"/>
    <lineage>
        <taxon>Bacteria</taxon>
        <taxon>Pseudomonadati</taxon>
        <taxon>Pseudomonadota</taxon>
        <taxon>Gammaproteobacteria</taxon>
        <taxon>Legionellales</taxon>
        <taxon>Legionellaceae</taxon>
        <taxon>Legionella</taxon>
    </lineage>
</organism>
<dbReference type="InterPro" id="IPR050728">
    <property type="entry name" value="Zinc_Metalloprotease_M4"/>
</dbReference>
<dbReference type="Proteomes" id="UP000182998">
    <property type="component" value="Unassembled WGS sequence"/>
</dbReference>
<dbReference type="GO" id="GO:0005576">
    <property type="term" value="C:extracellular region"/>
    <property type="evidence" value="ECO:0007669"/>
    <property type="project" value="UniProtKB-SubCell"/>
</dbReference>
<dbReference type="Pfam" id="PF02868">
    <property type="entry name" value="Peptidase_M4_C"/>
    <property type="match status" value="1"/>
</dbReference>
<evidence type="ECO:0000256" key="6">
    <source>
        <dbReference type="ARBA" id="ARBA00022833"/>
    </source>
</evidence>